<dbReference type="InterPro" id="IPR002591">
    <property type="entry name" value="Phosphodiest/P_Trfase"/>
</dbReference>
<evidence type="ECO:0000313" key="1">
    <source>
        <dbReference type="EMBL" id="GER23538.1"/>
    </source>
</evidence>
<keyword evidence="2" id="KW-1185">Reference proteome</keyword>
<dbReference type="Gene3D" id="3.40.720.10">
    <property type="entry name" value="Alkaline Phosphatase, subunit A"/>
    <property type="match status" value="1"/>
</dbReference>
<dbReference type="RefSeq" id="WP_149957118.1">
    <property type="nucleotide sequence ID" value="NZ_BKDJ01000009.1"/>
</dbReference>
<proteinExistence type="predicted"/>
<name>A0A5A7NUL0_9MICC</name>
<accession>A0A5A7NUL0</accession>
<evidence type="ECO:0000313" key="2">
    <source>
        <dbReference type="Proteomes" id="UP000325307"/>
    </source>
</evidence>
<dbReference type="SUPFAM" id="SSF53649">
    <property type="entry name" value="Alkaline phosphatase-like"/>
    <property type="match status" value="1"/>
</dbReference>
<dbReference type="PANTHER" id="PTHR10151">
    <property type="entry name" value="ECTONUCLEOTIDE PYROPHOSPHATASE/PHOSPHODIESTERASE"/>
    <property type="match status" value="1"/>
</dbReference>
<protein>
    <submittedName>
        <fullName evidence="1">Alkaline phosphatase family protein</fullName>
    </submittedName>
</protein>
<dbReference type="OrthoDB" id="9779267at2"/>
<dbReference type="Proteomes" id="UP000325307">
    <property type="component" value="Unassembled WGS sequence"/>
</dbReference>
<dbReference type="Pfam" id="PF01663">
    <property type="entry name" value="Phosphodiest"/>
    <property type="match status" value="1"/>
</dbReference>
<dbReference type="AlphaFoldDB" id="A0A5A7NUL0"/>
<dbReference type="EMBL" id="BKDJ01000009">
    <property type="protein sequence ID" value="GER23538.1"/>
    <property type="molecule type" value="Genomic_DNA"/>
</dbReference>
<reference evidence="1 2" key="1">
    <citation type="submission" date="2019-09" db="EMBL/GenBank/DDBJ databases">
        <title>Arthrobacter zafarii sp. nov., a moderately thermotolerant and halotolerant actinobacterium isolated from Cholistan desert soil of Pakistan.</title>
        <authorList>
            <person name="Amin A."/>
            <person name="Ahmed I."/>
            <person name="Khalid N."/>
            <person name="Schumann P."/>
            <person name="Busse H.J."/>
            <person name="Khan I.U."/>
            <person name="Li S."/>
            <person name="Li W.J."/>
        </authorList>
    </citation>
    <scope>NUCLEOTIDE SEQUENCE [LARGE SCALE GENOMIC DNA]</scope>
    <source>
        <strain evidence="1 2">NCCP-1664</strain>
    </source>
</reference>
<organism evidence="1 2">
    <name type="scientific">Zafaria cholistanensis</name>
    <dbReference type="NCBI Taxonomy" id="1682741"/>
    <lineage>
        <taxon>Bacteria</taxon>
        <taxon>Bacillati</taxon>
        <taxon>Actinomycetota</taxon>
        <taxon>Actinomycetes</taxon>
        <taxon>Micrococcales</taxon>
        <taxon>Micrococcaceae</taxon>
        <taxon>Zafaria</taxon>
    </lineage>
</organism>
<gene>
    <name evidence="1" type="ORF">NCCP1664_20330</name>
</gene>
<dbReference type="PANTHER" id="PTHR10151:SF120">
    <property type="entry name" value="BIS(5'-ADENOSYL)-TRIPHOSPHATASE"/>
    <property type="match status" value="1"/>
</dbReference>
<comment type="caution">
    <text evidence="1">The sequence shown here is derived from an EMBL/GenBank/DDBJ whole genome shotgun (WGS) entry which is preliminary data.</text>
</comment>
<dbReference type="InterPro" id="IPR017850">
    <property type="entry name" value="Alkaline_phosphatase_core_sf"/>
</dbReference>
<dbReference type="GO" id="GO:0016787">
    <property type="term" value="F:hydrolase activity"/>
    <property type="evidence" value="ECO:0007669"/>
    <property type="project" value="UniProtKB-ARBA"/>
</dbReference>
<sequence length="389" mass="41618">MAETARTNAQPLPAAPPYGSATLAELLPSAAAVLGVPGFENSLGLPAARRICVVMVDGLGKSLLKSRGGHAPFLRSMSAGSRTLSAAFPTTTAASIASLGTGLPPGRHGIVGYDALDPQGRRVVNMLGGWPEDLDPRAWQPHPTVFERAQEHVHVATVSLPQFEGSSLTAAALRGGEFVGAQTPQARVRAAQEILPRHGKVLMYLYWNELDKAGHRYGAGSREWGEQLEELDAAMRTLAGRLPAGTLLLLTADHGMVDVAPRQRIDYSTYPDLLEGVELTAGEPRAVQLHFAPDAGAEVRARVAERWKAEFGTRAWILTRDEAVAHGLFGRTDAAMEARIGDLLVLASAEIALYDGRRVSAQAFEMVGQHGSMTRAEREVPLLTLALPR</sequence>